<feature type="region of interest" description="Disordered" evidence="2">
    <location>
        <begin position="180"/>
        <end position="205"/>
    </location>
</feature>
<sequence length="964" mass="108488">MDRGGPLGWTPGQPTAVIDLGEEFAPDPSNASSTALQFPAAYYAIDSEGSKPRGPPKAYVVGLEDRVEKMEALLKRLRPELDLTSELGPPIVRDSWKTDPAPPSASDKDKDRSTSPRAQGSPPTTKAQSPIPLKRTKRENSASSAESFGTDNQWRFHGKSSSFKLISTTRDLMQKHMVENASTSSDGRQSNSPASVQPTSSSKRPQFWTVPPWEKAYEHADDPTVLPDFLLPAFPPEDLAETLIHDYFQYNNLTFPLLHRPTFERQWRDKLYTRNVWFACICVTIFGLASRWSEDPRVLPDEVADKAAAGEEGIWTLAGWKFIAVAMKLHEARRSVLLPPELFEIQSFALISQYFRGTVAQHGSWFYLSVGVLKAQDVGAHRKKIYGRKPTIEEELWKRAYWHLVAFDRIGSMLIGRPCCTREEDLDLELPLEVDDEYWENENPDLVFKQPEGKPSLVTAFIHWIKLSHIIAFALKMLYSVNKSEAAVGRITMQDREKTVDQLTEALSKWLEELPPHLRWKPDIEDRAFATQAATLYTTYHLVQIIAYRPFIHVPHGPSAARPQSARKQARSQKALAICLSSARACGYILDVQMRRGMLNLNNVVHVSFVSAGVLLVHLWDLVRQYGTQRWASAEARAQMSQDISSVMGEIGECMARLEQISAKWELAREILDEIKDALPNTATDESPASSLPSGSGSFAPAYDTASSSEFRPRSYSQQISPLTPPDQYDLHTYQSHPLVQPAPRGHPPSFVDPSLPMQLSLDSSGLPQLWDMDGAPASPPPLPDFAMFMPQQPPPQQFPPNPVHKPSASAPIYTHAQHYPSARHSIPHANATYGHHMSDPMRASMSGYPDMRSQQQQLPRQNQPAYQQQPFDLQQPQTTPSHPQTYGESDPPTLPPEYQPSFLKREEAQYDDRECLRLRLLEEVYRQRAGLRRDSSGNPASSLPDPRPNPYQEWLPGPSRWPQ</sequence>
<feature type="compositionally biased region" description="Polar residues" evidence="2">
    <location>
        <begin position="705"/>
        <end position="722"/>
    </location>
</feature>
<evidence type="ECO:0000313" key="5">
    <source>
        <dbReference type="Proteomes" id="UP000029665"/>
    </source>
</evidence>
<evidence type="ECO:0000313" key="4">
    <source>
        <dbReference type="EMBL" id="CDO74459.1"/>
    </source>
</evidence>
<feature type="compositionally biased region" description="Low complexity" evidence="2">
    <location>
        <begin position="687"/>
        <end position="702"/>
    </location>
</feature>
<organism evidence="4 5">
    <name type="scientific">Pycnoporus cinnabarinus</name>
    <name type="common">Cinnabar-red polypore</name>
    <name type="synonym">Trametes cinnabarina</name>
    <dbReference type="NCBI Taxonomy" id="5643"/>
    <lineage>
        <taxon>Eukaryota</taxon>
        <taxon>Fungi</taxon>
        <taxon>Dikarya</taxon>
        <taxon>Basidiomycota</taxon>
        <taxon>Agaricomycotina</taxon>
        <taxon>Agaricomycetes</taxon>
        <taxon>Polyporales</taxon>
        <taxon>Polyporaceae</taxon>
        <taxon>Trametes</taxon>
    </lineage>
</organism>
<feature type="region of interest" description="Disordered" evidence="2">
    <location>
        <begin position="928"/>
        <end position="964"/>
    </location>
</feature>
<feature type="compositionally biased region" description="Polar residues" evidence="2">
    <location>
        <begin position="180"/>
        <end position="204"/>
    </location>
</feature>
<name>A0A060SQG4_PYCCI</name>
<keyword evidence="5" id="KW-1185">Reference proteome</keyword>
<feature type="region of interest" description="Disordered" evidence="2">
    <location>
        <begin position="77"/>
        <end position="153"/>
    </location>
</feature>
<dbReference type="Pfam" id="PF04082">
    <property type="entry name" value="Fungal_trans"/>
    <property type="match status" value="1"/>
</dbReference>
<dbReference type="AlphaFoldDB" id="A0A060SQG4"/>
<evidence type="ECO:0000256" key="1">
    <source>
        <dbReference type="ARBA" id="ARBA00023242"/>
    </source>
</evidence>
<accession>A0A060SQG4</accession>
<protein>
    <recommendedName>
        <fullName evidence="3">Xylanolytic transcriptional activator regulatory domain-containing protein</fullName>
    </recommendedName>
</protein>
<keyword evidence="1" id="KW-0539">Nucleus</keyword>
<dbReference type="SMART" id="SM00906">
    <property type="entry name" value="Fungal_trans"/>
    <property type="match status" value="1"/>
</dbReference>
<feature type="region of interest" description="Disordered" evidence="2">
    <location>
        <begin position="681"/>
        <end position="759"/>
    </location>
</feature>
<feature type="compositionally biased region" description="Low complexity" evidence="2">
    <location>
        <begin position="855"/>
        <end position="886"/>
    </location>
</feature>
<reference evidence="4" key="1">
    <citation type="submission" date="2014-01" db="EMBL/GenBank/DDBJ databases">
        <title>The genome of the white-rot fungus Pycnoporus cinnabarinus: a basidiomycete model with a versatile arsenal for lignocellulosic biomass breakdown.</title>
        <authorList>
            <person name="Levasseur A."/>
            <person name="Lomascolo A."/>
            <person name="Ruiz-Duenas F.J."/>
            <person name="Uzan E."/>
            <person name="Piumi F."/>
            <person name="Kues U."/>
            <person name="Ram A.F.J."/>
            <person name="Murat C."/>
            <person name="Haon M."/>
            <person name="Benoit I."/>
            <person name="Arfi Y."/>
            <person name="Chevret D."/>
            <person name="Drula E."/>
            <person name="Kwon M.J."/>
            <person name="Gouret P."/>
            <person name="Lesage-Meessen L."/>
            <person name="Lombard V."/>
            <person name="Mariette J."/>
            <person name="Noirot C."/>
            <person name="Park J."/>
            <person name="Patyshakuliyeva A."/>
            <person name="Wieneger R.A.B."/>
            <person name="Wosten H.A.B."/>
            <person name="Martin F."/>
            <person name="Coutinho P.M."/>
            <person name="de Vries R."/>
            <person name="Martinez A.T."/>
            <person name="Klopp C."/>
            <person name="Pontarotti P."/>
            <person name="Henrissat B."/>
            <person name="Record E."/>
        </authorList>
    </citation>
    <scope>NUCLEOTIDE SEQUENCE [LARGE SCALE GENOMIC DNA]</scope>
    <source>
        <strain evidence="4">BRFM137</strain>
    </source>
</reference>
<feature type="region of interest" description="Disordered" evidence="2">
    <location>
        <begin position="827"/>
        <end position="900"/>
    </location>
</feature>
<dbReference type="InterPro" id="IPR007219">
    <property type="entry name" value="XnlR_reg_dom"/>
</dbReference>
<evidence type="ECO:0000259" key="3">
    <source>
        <dbReference type="SMART" id="SM00906"/>
    </source>
</evidence>
<dbReference type="PANTHER" id="PTHR46910">
    <property type="entry name" value="TRANSCRIPTION FACTOR PDR1"/>
    <property type="match status" value="1"/>
</dbReference>
<dbReference type="CDD" id="cd12148">
    <property type="entry name" value="fungal_TF_MHR"/>
    <property type="match status" value="1"/>
</dbReference>
<dbReference type="HOGENOM" id="CLU_006019_0_0_1"/>
<dbReference type="GO" id="GO:0003700">
    <property type="term" value="F:DNA-binding transcription factor activity"/>
    <property type="evidence" value="ECO:0007669"/>
    <property type="project" value="InterPro"/>
</dbReference>
<dbReference type="GO" id="GO:0006351">
    <property type="term" value="P:DNA-templated transcription"/>
    <property type="evidence" value="ECO:0007669"/>
    <property type="project" value="InterPro"/>
</dbReference>
<dbReference type="GO" id="GO:0003677">
    <property type="term" value="F:DNA binding"/>
    <property type="evidence" value="ECO:0007669"/>
    <property type="project" value="InterPro"/>
</dbReference>
<dbReference type="PANTHER" id="PTHR46910:SF38">
    <property type="entry name" value="ZN(2)-C6 FUNGAL-TYPE DOMAIN-CONTAINING PROTEIN"/>
    <property type="match status" value="1"/>
</dbReference>
<gene>
    <name evidence="4" type="ORF">BN946_scf184979.g14</name>
</gene>
<feature type="compositionally biased region" description="Polar residues" evidence="2">
    <location>
        <begin position="141"/>
        <end position="153"/>
    </location>
</feature>
<proteinExistence type="predicted"/>
<dbReference type="GO" id="GO:0008270">
    <property type="term" value="F:zinc ion binding"/>
    <property type="evidence" value="ECO:0007669"/>
    <property type="project" value="InterPro"/>
</dbReference>
<feature type="domain" description="Xylanolytic transcriptional activator regulatory" evidence="3">
    <location>
        <begin position="364"/>
        <end position="437"/>
    </location>
</feature>
<dbReference type="OrthoDB" id="4456959at2759"/>
<dbReference type="Proteomes" id="UP000029665">
    <property type="component" value="Unassembled WGS sequence"/>
</dbReference>
<dbReference type="InterPro" id="IPR050987">
    <property type="entry name" value="AtrR-like"/>
</dbReference>
<dbReference type="OMA" id="ECHEIES"/>
<dbReference type="EMBL" id="CCBP010000174">
    <property type="protein sequence ID" value="CDO74459.1"/>
    <property type="molecule type" value="Genomic_DNA"/>
</dbReference>
<comment type="caution">
    <text evidence="4">The sequence shown here is derived from an EMBL/GenBank/DDBJ whole genome shotgun (WGS) entry which is preliminary data.</text>
</comment>
<feature type="compositionally biased region" description="Polar residues" evidence="2">
    <location>
        <begin position="115"/>
        <end position="128"/>
    </location>
</feature>
<evidence type="ECO:0000256" key="2">
    <source>
        <dbReference type="SAM" id="MobiDB-lite"/>
    </source>
</evidence>